<evidence type="ECO:0000313" key="3">
    <source>
        <dbReference type="Proteomes" id="UP001183582"/>
    </source>
</evidence>
<dbReference type="InterPro" id="IPR023213">
    <property type="entry name" value="CAT-like_dom_sf"/>
</dbReference>
<dbReference type="Proteomes" id="UP001183582">
    <property type="component" value="Unassembled WGS sequence"/>
</dbReference>
<dbReference type="GO" id="GO:0043041">
    <property type="term" value="P:amino acid activation for nonribosomal peptide biosynthetic process"/>
    <property type="evidence" value="ECO:0007669"/>
    <property type="project" value="TreeGrafter"/>
</dbReference>
<protein>
    <submittedName>
        <fullName evidence="2">Peptide synthetase</fullName>
    </submittedName>
</protein>
<evidence type="ECO:0000313" key="2">
    <source>
        <dbReference type="EMBL" id="MDS0245086.1"/>
    </source>
</evidence>
<dbReference type="GO" id="GO:0044550">
    <property type="term" value="P:secondary metabolite biosynthetic process"/>
    <property type="evidence" value="ECO:0007669"/>
    <property type="project" value="TreeGrafter"/>
</dbReference>
<dbReference type="GO" id="GO:0005737">
    <property type="term" value="C:cytoplasm"/>
    <property type="evidence" value="ECO:0007669"/>
    <property type="project" value="TreeGrafter"/>
</dbReference>
<evidence type="ECO:0000256" key="1">
    <source>
        <dbReference type="SAM" id="MobiDB-lite"/>
    </source>
</evidence>
<dbReference type="PANTHER" id="PTHR45527">
    <property type="entry name" value="NONRIBOSOMAL PEPTIDE SYNTHETASE"/>
    <property type="match status" value="1"/>
</dbReference>
<dbReference type="Gene3D" id="3.30.559.10">
    <property type="entry name" value="Chloramphenicol acetyltransferase-like domain"/>
    <property type="match status" value="1"/>
</dbReference>
<dbReference type="EMBL" id="JAHWXH010000001">
    <property type="protein sequence ID" value="MDS0245086.1"/>
    <property type="molecule type" value="Genomic_DNA"/>
</dbReference>
<dbReference type="RefSeq" id="WP_310890935.1">
    <property type="nucleotide sequence ID" value="NZ_BAAAGR010000001.1"/>
</dbReference>
<reference evidence="2 3" key="1">
    <citation type="submission" date="2021-06" db="EMBL/GenBank/DDBJ databases">
        <title>Genome-based taxonomic framework of Microbacterium strains isolated from marine environment, the description of four new species and reclassification of four preexisting species.</title>
        <authorList>
            <person name="Lee S.D."/>
            <person name="Kim S.-M."/>
            <person name="Byeon Y.-S."/>
            <person name="Yang H.L."/>
            <person name="Kim I.S."/>
        </authorList>
    </citation>
    <scope>NUCLEOTIDE SEQUENCE [LARGE SCALE GENOMIC DNA]</scope>
    <source>
        <strain evidence="2 3">KACC 20514</strain>
    </source>
</reference>
<feature type="region of interest" description="Disordered" evidence="1">
    <location>
        <begin position="98"/>
        <end position="129"/>
    </location>
</feature>
<dbReference type="PANTHER" id="PTHR45527:SF1">
    <property type="entry name" value="FATTY ACID SYNTHASE"/>
    <property type="match status" value="1"/>
</dbReference>
<gene>
    <name evidence="2" type="ORF">KZC50_05600</name>
</gene>
<dbReference type="SUPFAM" id="SSF52777">
    <property type="entry name" value="CoA-dependent acyltransferases"/>
    <property type="match status" value="2"/>
</dbReference>
<accession>A0AAJ2HF99</accession>
<feature type="compositionally biased region" description="Gly residues" evidence="1">
    <location>
        <begin position="113"/>
        <end position="127"/>
    </location>
</feature>
<comment type="caution">
    <text evidence="2">The sequence shown here is derived from an EMBL/GenBank/DDBJ whole genome shotgun (WGS) entry which is preliminary data.</text>
</comment>
<dbReference type="GO" id="GO:0031177">
    <property type="term" value="F:phosphopantetheine binding"/>
    <property type="evidence" value="ECO:0007669"/>
    <property type="project" value="TreeGrafter"/>
</dbReference>
<organism evidence="2 3">
    <name type="scientific">Microbacterium aurantiacum</name>
    <dbReference type="NCBI Taxonomy" id="162393"/>
    <lineage>
        <taxon>Bacteria</taxon>
        <taxon>Bacillati</taxon>
        <taxon>Actinomycetota</taxon>
        <taxon>Actinomycetes</taxon>
        <taxon>Micrococcales</taxon>
        <taxon>Microbacteriaceae</taxon>
        <taxon>Microbacterium</taxon>
    </lineage>
</organism>
<dbReference type="AlphaFoldDB" id="A0AAJ2HF99"/>
<sequence length="475" mass="50271">MRLTNVTRVVLPRGRVGSYAVRIVPDETRPLPVSFDQGRHVGAGDRPGSWMSIALRLPDGTTRDAVARAWDDVVAAHGTLRTVFSRDDDAGAVRLHEGTASAGEWSEHPLEGTGDGAGEGTGDGAGEGTVRDTIRQVFDARCRPFAAPSHRVALIEPGAGSASDGGTDAAPGGDPRPIAVIAADHAHVDMWSLLVLARDLLALLGEDPASVVGERESFAAHTRALAERDPAPAEIHAAWREILDAEGGVMPRFPLPLGDISSPRPEVVEVRDVLDATELAAFTARAEAAGVRATALALSALARACAEVAGAPLRAVFPVHSRYEERWHDAVGWFITNSVIACADPDPRACAASLRLSLALGSHPLAPILAPWGGMPQSPGMFALSWLDVRRLPVRLARDTEAQWVSASIETDGVMIWFVVGDDGLHLRCRYPDTPEALQNVGRWLDAVERAVRHDAGAVTAGESPAPGERVAARG</sequence>
<name>A0AAJ2HF99_9MICO</name>
<dbReference type="GeneID" id="301457685"/>
<dbReference type="Gene3D" id="3.30.559.30">
    <property type="entry name" value="Nonribosomal peptide synthetase, condensation domain"/>
    <property type="match status" value="1"/>
</dbReference>
<proteinExistence type="predicted"/>